<reference evidence="1" key="1">
    <citation type="submission" date="2019-12" db="EMBL/GenBank/DDBJ databases">
        <title>Clostridiaceae gen. nov. sp. nov., isolated from sediment in Xinjiang, China.</title>
        <authorList>
            <person name="Zhang R."/>
        </authorList>
    </citation>
    <scope>NUCLEOTIDE SEQUENCE</scope>
    <source>
        <strain evidence="1">D2Q-11</strain>
    </source>
</reference>
<name>A0A942Z621_9FIRM</name>
<gene>
    <name evidence="1" type="ORF">GOQ27_01480</name>
</gene>
<comment type="caution">
    <text evidence="1">The sequence shown here is derived from an EMBL/GenBank/DDBJ whole genome shotgun (WGS) entry which is preliminary data.</text>
</comment>
<organism evidence="1 2">
    <name type="scientific">Anaeromonas frigoriresistens</name>
    <dbReference type="NCBI Taxonomy" id="2683708"/>
    <lineage>
        <taxon>Bacteria</taxon>
        <taxon>Bacillati</taxon>
        <taxon>Bacillota</taxon>
        <taxon>Tissierellia</taxon>
        <taxon>Tissierellales</taxon>
        <taxon>Thermohalobacteraceae</taxon>
        <taxon>Anaeromonas</taxon>
    </lineage>
</organism>
<keyword evidence="2" id="KW-1185">Reference proteome</keyword>
<protein>
    <submittedName>
        <fullName evidence="1">DUF4177 domain-containing protein</fullName>
    </submittedName>
</protein>
<sequence length="61" mass="7103">MKKFEYKVENLRLHGMTSMVLTKDHEKKMNELGEQGWEMVGISTSASGRNVISVFKREKEE</sequence>
<accession>A0A942Z621</accession>
<dbReference type="AlphaFoldDB" id="A0A942Z621"/>
<dbReference type="Proteomes" id="UP000724672">
    <property type="component" value="Unassembled WGS sequence"/>
</dbReference>
<evidence type="ECO:0000313" key="1">
    <source>
        <dbReference type="EMBL" id="MBS4537112.1"/>
    </source>
</evidence>
<proteinExistence type="predicted"/>
<dbReference type="EMBL" id="WSFT01000013">
    <property type="protein sequence ID" value="MBS4537112.1"/>
    <property type="molecule type" value="Genomic_DNA"/>
</dbReference>
<dbReference type="RefSeq" id="WP_203365044.1">
    <property type="nucleotide sequence ID" value="NZ_WSFT01000013.1"/>
</dbReference>
<evidence type="ECO:0000313" key="2">
    <source>
        <dbReference type="Proteomes" id="UP000724672"/>
    </source>
</evidence>
<dbReference type="InterPro" id="IPR025234">
    <property type="entry name" value="YjzH-like"/>
</dbReference>
<dbReference type="Pfam" id="PF13783">
    <property type="entry name" value="DUF4177"/>
    <property type="match status" value="1"/>
</dbReference>